<protein>
    <submittedName>
        <fullName evidence="2">Uncharacterized protein</fullName>
    </submittedName>
</protein>
<comment type="caution">
    <text evidence="2">The sequence shown here is derived from an EMBL/GenBank/DDBJ whole genome shotgun (WGS) entry which is preliminary data.</text>
</comment>
<dbReference type="Proteomes" id="UP000231154">
    <property type="component" value="Unassembled WGS sequence"/>
</dbReference>
<evidence type="ECO:0000313" key="3">
    <source>
        <dbReference type="Proteomes" id="UP000231154"/>
    </source>
</evidence>
<name>A0A2H0PYT1_9BACT</name>
<feature type="transmembrane region" description="Helical" evidence="1">
    <location>
        <begin position="44"/>
        <end position="66"/>
    </location>
</feature>
<evidence type="ECO:0000256" key="1">
    <source>
        <dbReference type="SAM" id="Phobius"/>
    </source>
</evidence>
<keyword evidence="1" id="KW-0472">Membrane</keyword>
<proteinExistence type="predicted"/>
<accession>A0A2H0PYT1</accession>
<dbReference type="EMBL" id="PCXF01000066">
    <property type="protein sequence ID" value="PIR27178.1"/>
    <property type="molecule type" value="Genomic_DNA"/>
</dbReference>
<keyword evidence="1" id="KW-0812">Transmembrane</keyword>
<dbReference type="AlphaFoldDB" id="A0A2H0PYT1"/>
<reference evidence="2 3" key="1">
    <citation type="submission" date="2017-09" db="EMBL/GenBank/DDBJ databases">
        <title>Depth-based differentiation of microbial function through sediment-hosted aquifers and enrichment of novel symbionts in the deep terrestrial subsurface.</title>
        <authorList>
            <person name="Probst A.J."/>
            <person name="Ladd B."/>
            <person name="Jarett J.K."/>
            <person name="Geller-Mcgrath D.E."/>
            <person name="Sieber C.M."/>
            <person name="Emerson J.B."/>
            <person name="Anantharaman K."/>
            <person name="Thomas B.C."/>
            <person name="Malmstrom R."/>
            <person name="Stieglmeier M."/>
            <person name="Klingl A."/>
            <person name="Woyke T."/>
            <person name="Ryan C.M."/>
            <person name="Banfield J.F."/>
        </authorList>
    </citation>
    <scope>NUCLEOTIDE SEQUENCE [LARGE SCALE GENOMIC DNA]</scope>
    <source>
        <strain evidence="2">CG11_big_fil_rev_8_21_14_0_20_42_15</strain>
    </source>
</reference>
<gene>
    <name evidence="2" type="ORF">COV40_02295</name>
</gene>
<sequence length="227" mass="24056">MLNEVKSPPSGETGAFGGAEEKTVAAGAENQNLSAPAPKKHSCWLVGGIILAVVIVLLFIASFLGFRIFNYPVMLLSSYFDKSGNNSTGVGVSENVDSALVASWDTGCLVPDLNSPWAERHTFTINSNGTANHKRYSGESCATLSSTPDHDDNMNLTIPSTGKINLSYTSGIAAGTTVYDIYQVSGSTLYFGHGFCNCTKDLASGNFGSSEAKRVTALNTFLAYKKK</sequence>
<evidence type="ECO:0000313" key="2">
    <source>
        <dbReference type="EMBL" id="PIR27178.1"/>
    </source>
</evidence>
<organism evidence="2 3">
    <name type="scientific">Candidatus Berkelbacteria bacterium CG11_big_fil_rev_8_21_14_0_20_42_15</name>
    <dbReference type="NCBI Taxonomy" id="1974517"/>
    <lineage>
        <taxon>Bacteria</taxon>
        <taxon>Candidatus Berkelbacteria</taxon>
    </lineage>
</organism>
<keyword evidence="1" id="KW-1133">Transmembrane helix</keyword>